<organism evidence="5 6">
    <name type="scientific">Chelydra serpentina</name>
    <name type="common">Snapping turtle</name>
    <name type="synonym">Testudo serpentina</name>
    <dbReference type="NCBI Taxonomy" id="8475"/>
    <lineage>
        <taxon>Eukaryota</taxon>
        <taxon>Metazoa</taxon>
        <taxon>Chordata</taxon>
        <taxon>Craniata</taxon>
        <taxon>Vertebrata</taxon>
        <taxon>Euteleostomi</taxon>
        <taxon>Archelosauria</taxon>
        <taxon>Testudinata</taxon>
        <taxon>Testudines</taxon>
        <taxon>Cryptodira</taxon>
        <taxon>Durocryptodira</taxon>
        <taxon>Americhelydia</taxon>
        <taxon>Chelydroidea</taxon>
        <taxon>Chelydridae</taxon>
        <taxon>Chelydra</taxon>
    </lineage>
</organism>
<evidence type="ECO:0000313" key="5">
    <source>
        <dbReference type="EMBL" id="KAG6924718.1"/>
    </source>
</evidence>
<feature type="non-terminal residue" evidence="5">
    <location>
        <position position="258"/>
    </location>
</feature>
<dbReference type="EMBL" id="JAHGAV010000539">
    <property type="protein sequence ID" value="KAG6924718.1"/>
    <property type="molecule type" value="Genomic_DNA"/>
</dbReference>
<accession>A0A8T1S7C6</accession>
<dbReference type="SMART" id="SM00104">
    <property type="entry name" value="ANATO"/>
    <property type="match status" value="1"/>
</dbReference>
<dbReference type="PROSITE" id="PS01178">
    <property type="entry name" value="ANAPHYLATOXIN_2"/>
    <property type="match status" value="1"/>
</dbReference>
<dbReference type="FunFam" id="2.60.40.10:FF:000155">
    <property type="entry name" value="complement C3 isoform X1"/>
    <property type="match status" value="1"/>
</dbReference>
<evidence type="ECO:0000259" key="4">
    <source>
        <dbReference type="PROSITE" id="PS01178"/>
    </source>
</evidence>
<dbReference type="Gene3D" id="2.60.40.10">
    <property type="entry name" value="Immunoglobulins"/>
    <property type="match status" value="1"/>
</dbReference>
<dbReference type="Proteomes" id="UP000765507">
    <property type="component" value="Unassembled WGS sequence"/>
</dbReference>
<dbReference type="InterPro" id="IPR001599">
    <property type="entry name" value="Macroglobln_a2"/>
</dbReference>
<dbReference type="SUPFAM" id="SSF47686">
    <property type="entry name" value="Anaphylotoxins (complement system)"/>
    <property type="match status" value="1"/>
</dbReference>
<dbReference type="PANTHER" id="PTHR11412">
    <property type="entry name" value="MACROGLOBULIN / COMPLEMENT"/>
    <property type="match status" value="1"/>
</dbReference>
<keyword evidence="6" id="KW-1185">Reference proteome</keyword>
<dbReference type="OrthoDB" id="6359008at2759"/>
<proteinExistence type="predicted"/>
<evidence type="ECO:0000256" key="2">
    <source>
        <dbReference type="ARBA" id="ARBA00022525"/>
    </source>
</evidence>
<protein>
    <recommendedName>
        <fullName evidence="4">Anaphylatoxin-like domain-containing protein</fullName>
    </recommendedName>
</protein>
<dbReference type="GO" id="GO:0005576">
    <property type="term" value="C:extracellular region"/>
    <property type="evidence" value="ECO:0007669"/>
    <property type="project" value="UniProtKB-SubCell"/>
</dbReference>
<comment type="caution">
    <text evidence="5">The sequence shown here is derived from an EMBL/GenBank/DDBJ whole genome shotgun (WGS) entry which is preliminary data.</text>
</comment>
<dbReference type="AlphaFoldDB" id="A0A8T1S7C6"/>
<dbReference type="FunFam" id="2.20.130.20:FF:000001">
    <property type="entry name" value="Complement C3"/>
    <property type="match status" value="1"/>
</dbReference>
<dbReference type="Gene3D" id="2.20.130.20">
    <property type="match status" value="1"/>
</dbReference>
<dbReference type="PANTHER" id="PTHR11412:SF81">
    <property type="entry name" value="COMPLEMENT C3"/>
    <property type="match status" value="1"/>
</dbReference>
<dbReference type="InterPro" id="IPR018081">
    <property type="entry name" value="Anaphylatoxin_comp_syst"/>
</dbReference>
<dbReference type="Pfam" id="PF00207">
    <property type="entry name" value="A2M"/>
    <property type="match status" value="1"/>
</dbReference>
<dbReference type="Pfam" id="PF01821">
    <property type="entry name" value="ANATO"/>
    <property type="match status" value="1"/>
</dbReference>
<gene>
    <name evidence="5" type="ORF">G0U57_016634</name>
</gene>
<dbReference type="InterPro" id="IPR000020">
    <property type="entry name" value="Anaphylatoxin/fibulin"/>
</dbReference>
<sequence length="258" mass="29464">GMYENPKGHSCEKRAGYILDTDECKKTFLDCCNYIKTIRDKLKRELHLQLARSDLDKDFVSDKNISSRTQFPESWLWQVEQLTNRPNELGISSKTMHIFLKDSITTWEVLAVSLSETKGICVAEPYEIKVMNNFFIDLRLPYSVVRNEHVEIRAILYNYWDQNIKVRLELLHNPVFCSASTSKAKYRQILDIKAKSSLAVPLVIVPLQLGSHDIEVKAAVWGSFLSDGVKKKLKVVPEGLRMTKTIMSVVLDPSTKGA</sequence>
<dbReference type="GO" id="GO:0004866">
    <property type="term" value="F:endopeptidase inhibitor activity"/>
    <property type="evidence" value="ECO:0007669"/>
    <property type="project" value="InterPro"/>
</dbReference>
<dbReference type="InterPro" id="IPR013783">
    <property type="entry name" value="Ig-like_fold"/>
</dbReference>
<dbReference type="SMART" id="SM01360">
    <property type="entry name" value="A2M"/>
    <property type="match status" value="1"/>
</dbReference>
<evidence type="ECO:0000313" key="6">
    <source>
        <dbReference type="Proteomes" id="UP000765507"/>
    </source>
</evidence>
<dbReference type="CDD" id="cd00017">
    <property type="entry name" value="ANATO"/>
    <property type="match status" value="1"/>
</dbReference>
<keyword evidence="2" id="KW-0964">Secreted</keyword>
<comment type="subcellular location">
    <subcellularLocation>
        <location evidence="1">Secreted</location>
    </subcellularLocation>
</comment>
<evidence type="ECO:0000256" key="1">
    <source>
        <dbReference type="ARBA" id="ARBA00004613"/>
    </source>
</evidence>
<evidence type="ECO:0000256" key="3">
    <source>
        <dbReference type="ARBA" id="ARBA00023157"/>
    </source>
</evidence>
<feature type="domain" description="Anaphylatoxin-like" evidence="4">
    <location>
        <begin position="1"/>
        <end position="32"/>
    </location>
</feature>
<keyword evidence="3" id="KW-1015">Disulfide bond</keyword>
<dbReference type="InterPro" id="IPR050473">
    <property type="entry name" value="A2M/Complement_sys"/>
</dbReference>
<feature type="non-terminal residue" evidence="5">
    <location>
        <position position="1"/>
    </location>
</feature>
<dbReference type="Gene3D" id="1.20.91.20">
    <property type="entry name" value="Anaphylotoxins (complement system)"/>
    <property type="match status" value="1"/>
</dbReference>
<name>A0A8T1S7C6_CHESE</name>
<reference evidence="5 6" key="1">
    <citation type="journal article" date="2020" name="G3 (Bethesda)">
        <title>Draft Genome of the Common Snapping Turtle, Chelydra serpentina, a Model for Phenotypic Plasticity in Reptiles.</title>
        <authorList>
            <person name="Das D."/>
            <person name="Singh S.K."/>
            <person name="Bierstedt J."/>
            <person name="Erickson A."/>
            <person name="Galli G.L.J."/>
            <person name="Crossley D.A. 2nd"/>
            <person name="Rhen T."/>
        </authorList>
    </citation>
    <scope>NUCLEOTIDE SEQUENCE [LARGE SCALE GENOMIC DNA]</scope>
    <source>
        <strain evidence="5">KW</strain>
    </source>
</reference>